<comment type="caution">
    <text evidence="2">The sequence shown here is derived from an EMBL/GenBank/DDBJ whole genome shotgun (WGS) entry which is preliminary data.</text>
</comment>
<keyword evidence="3" id="KW-1185">Reference proteome</keyword>
<reference evidence="2 3" key="1">
    <citation type="submission" date="2021-01" db="EMBL/GenBank/DDBJ databases">
        <title>Isolation and description of Catonella massiliensis sp. nov., a novel Catonella species, isolated from a stable periodontitis subject.</title>
        <authorList>
            <person name="Antezack A."/>
            <person name="Boxberger M."/>
            <person name="La Scola B."/>
            <person name="Monnet-Corti V."/>
        </authorList>
    </citation>
    <scope>NUCLEOTIDE SEQUENCE [LARGE SCALE GENOMIC DNA]</scope>
    <source>
        <strain evidence="2 3">Marseille-Q4567</strain>
    </source>
</reference>
<feature type="transmembrane region" description="Helical" evidence="1">
    <location>
        <begin position="68"/>
        <end position="88"/>
    </location>
</feature>
<feature type="transmembrane region" description="Helical" evidence="1">
    <location>
        <begin position="94"/>
        <end position="116"/>
    </location>
</feature>
<dbReference type="RefSeq" id="WP_208429992.1">
    <property type="nucleotide sequence ID" value="NZ_JAEPRJ010000001.1"/>
</dbReference>
<name>A0ABS1J364_9FIRM</name>
<protein>
    <recommendedName>
        <fullName evidence="4">Transporter</fullName>
    </recommendedName>
</protein>
<sequence length="171" mass="19540">MLTNLSLIGGSDGPTSIFLAGKMNFGWMNVFGLIIIVLFLIPNIIYRVKVKNYQKLYANKFMKILGQIGQYGCMFLMVFDFGMGELGFGSIEAFLVYAFGNIILLIFYWILWMLYFIKEAYWKKITLAVIGTCLFLLSGITMMYTLLIIFGIIFGIGHIYIVSKNKPKLKE</sequence>
<evidence type="ECO:0000313" key="2">
    <source>
        <dbReference type="EMBL" id="MBK5898584.1"/>
    </source>
</evidence>
<proteinExistence type="predicted"/>
<evidence type="ECO:0000256" key="1">
    <source>
        <dbReference type="SAM" id="Phobius"/>
    </source>
</evidence>
<evidence type="ECO:0000313" key="3">
    <source>
        <dbReference type="Proteomes" id="UP000604730"/>
    </source>
</evidence>
<evidence type="ECO:0008006" key="4">
    <source>
        <dbReference type="Google" id="ProtNLM"/>
    </source>
</evidence>
<dbReference type="Proteomes" id="UP000604730">
    <property type="component" value="Unassembled WGS sequence"/>
</dbReference>
<keyword evidence="1" id="KW-0812">Transmembrane</keyword>
<organism evidence="2 3">
    <name type="scientific">Catonella massiliensis</name>
    <dbReference type="NCBI Taxonomy" id="2799636"/>
    <lineage>
        <taxon>Bacteria</taxon>
        <taxon>Bacillati</taxon>
        <taxon>Bacillota</taxon>
        <taxon>Clostridia</taxon>
        <taxon>Lachnospirales</taxon>
        <taxon>Lachnospiraceae</taxon>
        <taxon>Catonella</taxon>
    </lineage>
</organism>
<accession>A0ABS1J364</accession>
<feature type="transmembrane region" description="Helical" evidence="1">
    <location>
        <begin position="25"/>
        <end position="48"/>
    </location>
</feature>
<keyword evidence="1" id="KW-0472">Membrane</keyword>
<keyword evidence="1" id="KW-1133">Transmembrane helix</keyword>
<feature type="transmembrane region" description="Helical" evidence="1">
    <location>
        <begin position="128"/>
        <end position="161"/>
    </location>
</feature>
<gene>
    <name evidence="2" type="ORF">JJN12_12450</name>
</gene>
<dbReference type="EMBL" id="JAEPRJ010000001">
    <property type="protein sequence ID" value="MBK5898584.1"/>
    <property type="molecule type" value="Genomic_DNA"/>
</dbReference>